<dbReference type="InterPro" id="IPR004158">
    <property type="entry name" value="DUF247_pln"/>
</dbReference>
<protein>
    <submittedName>
        <fullName evidence="1">UPF0481 protein</fullName>
    </submittedName>
</protein>
<sequence>LPFFVLENIFNLAFTSSTHASANPTKIPSFLELTFHYFKDYNRSNLATSDNITIRHFTDLIRIFHLQHPLETRRHRDNKPAKYFPSVTEMLEAGVRIKVNTSKCLLDLRFSEGVLEIPQLEVEDSTEILFRNMIAFEQCYYLFESYITDYVTVLDFLINTNKDVDILVQNRVLVNWLGNSDSVTNLFNSLAKNVIHYRFSSDYSVLCKELNDFCSHRWHKWKATLRQDYCNSPWQTAASIAGILLLILSLLQSICSVLQVVQQFNES</sequence>
<gene>
    <name evidence="1" type="ORF">A2U01_0018171</name>
</gene>
<dbReference type="PANTHER" id="PTHR31170:SF23">
    <property type="match status" value="1"/>
</dbReference>
<evidence type="ECO:0000313" key="2">
    <source>
        <dbReference type="Proteomes" id="UP000265520"/>
    </source>
</evidence>
<organism evidence="1 2">
    <name type="scientific">Trifolium medium</name>
    <dbReference type="NCBI Taxonomy" id="97028"/>
    <lineage>
        <taxon>Eukaryota</taxon>
        <taxon>Viridiplantae</taxon>
        <taxon>Streptophyta</taxon>
        <taxon>Embryophyta</taxon>
        <taxon>Tracheophyta</taxon>
        <taxon>Spermatophyta</taxon>
        <taxon>Magnoliopsida</taxon>
        <taxon>eudicotyledons</taxon>
        <taxon>Gunneridae</taxon>
        <taxon>Pentapetalae</taxon>
        <taxon>rosids</taxon>
        <taxon>fabids</taxon>
        <taxon>Fabales</taxon>
        <taxon>Fabaceae</taxon>
        <taxon>Papilionoideae</taxon>
        <taxon>50 kb inversion clade</taxon>
        <taxon>NPAAA clade</taxon>
        <taxon>Hologalegina</taxon>
        <taxon>IRL clade</taxon>
        <taxon>Trifolieae</taxon>
        <taxon>Trifolium</taxon>
    </lineage>
</organism>
<proteinExistence type="predicted"/>
<evidence type="ECO:0000313" key="1">
    <source>
        <dbReference type="EMBL" id="MCH97178.1"/>
    </source>
</evidence>
<dbReference type="PANTHER" id="PTHR31170">
    <property type="entry name" value="BNAC04G53230D PROTEIN"/>
    <property type="match status" value="1"/>
</dbReference>
<name>A0A392NDP5_9FABA</name>
<feature type="non-terminal residue" evidence="1">
    <location>
        <position position="1"/>
    </location>
</feature>
<dbReference type="AlphaFoldDB" id="A0A392NDP5"/>
<dbReference type="EMBL" id="LXQA010034288">
    <property type="protein sequence ID" value="MCH97178.1"/>
    <property type="molecule type" value="Genomic_DNA"/>
</dbReference>
<dbReference type="Proteomes" id="UP000265520">
    <property type="component" value="Unassembled WGS sequence"/>
</dbReference>
<keyword evidence="2" id="KW-1185">Reference proteome</keyword>
<comment type="caution">
    <text evidence="1">The sequence shown here is derived from an EMBL/GenBank/DDBJ whole genome shotgun (WGS) entry which is preliminary data.</text>
</comment>
<reference evidence="1 2" key="1">
    <citation type="journal article" date="2018" name="Front. Plant Sci.">
        <title>Red Clover (Trifolium pratense) and Zigzag Clover (T. medium) - A Picture of Genomic Similarities and Differences.</title>
        <authorList>
            <person name="Dluhosova J."/>
            <person name="Istvanek J."/>
            <person name="Nedelnik J."/>
            <person name="Repkova J."/>
        </authorList>
    </citation>
    <scope>NUCLEOTIDE SEQUENCE [LARGE SCALE GENOMIC DNA]</scope>
    <source>
        <strain evidence="2">cv. 10/8</strain>
        <tissue evidence="1">Leaf</tissue>
    </source>
</reference>
<dbReference type="Pfam" id="PF03140">
    <property type="entry name" value="DUF247"/>
    <property type="match status" value="1"/>
</dbReference>
<accession>A0A392NDP5</accession>